<feature type="region of interest" description="Disordered" evidence="1">
    <location>
        <begin position="45"/>
        <end position="75"/>
    </location>
</feature>
<dbReference type="STRING" id="1202772.A0A1V9Z6G5"/>
<dbReference type="SUPFAM" id="SSF57903">
    <property type="entry name" value="FYVE/PHD zinc finger"/>
    <property type="match status" value="1"/>
</dbReference>
<dbReference type="Gene3D" id="3.30.40.10">
    <property type="entry name" value="Zinc/RING finger domain, C3HC4 (zinc finger)"/>
    <property type="match status" value="1"/>
</dbReference>
<feature type="compositionally biased region" description="Polar residues" evidence="1">
    <location>
        <begin position="47"/>
        <end position="59"/>
    </location>
</feature>
<evidence type="ECO:0000313" key="3">
    <source>
        <dbReference type="Proteomes" id="UP000243579"/>
    </source>
</evidence>
<dbReference type="PANTHER" id="PTHR43102:SF2">
    <property type="entry name" value="GAF DOMAIN-CONTAINING PROTEIN"/>
    <property type="match status" value="1"/>
</dbReference>
<dbReference type="Gene3D" id="3.30.450.40">
    <property type="match status" value="1"/>
</dbReference>
<dbReference type="EMBL" id="JNBR01000403">
    <property type="protein sequence ID" value="OQR93576.1"/>
    <property type="molecule type" value="Genomic_DNA"/>
</dbReference>
<dbReference type="InterPro" id="IPR013083">
    <property type="entry name" value="Znf_RING/FYVE/PHD"/>
</dbReference>
<dbReference type="PANTHER" id="PTHR43102">
    <property type="entry name" value="SLR1143 PROTEIN"/>
    <property type="match status" value="1"/>
</dbReference>
<keyword evidence="3" id="KW-1185">Reference proteome</keyword>
<evidence type="ECO:0000256" key="1">
    <source>
        <dbReference type="SAM" id="MobiDB-lite"/>
    </source>
</evidence>
<reference evidence="2 3" key="1">
    <citation type="journal article" date="2014" name="Genome Biol. Evol.">
        <title>The secreted proteins of Achlya hypogyna and Thraustotheca clavata identify the ancestral oomycete secretome and reveal gene acquisitions by horizontal gene transfer.</title>
        <authorList>
            <person name="Misner I."/>
            <person name="Blouin N."/>
            <person name="Leonard G."/>
            <person name="Richards T.A."/>
            <person name="Lane C.E."/>
        </authorList>
    </citation>
    <scope>NUCLEOTIDE SEQUENCE [LARGE SCALE GENOMIC DNA]</scope>
    <source>
        <strain evidence="2 3">ATCC 48635</strain>
    </source>
</reference>
<comment type="caution">
    <text evidence="2">The sequence shown here is derived from an EMBL/GenBank/DDBJ whole genome shotgun (WGS) entry which is preliminary data.</text>
</comment>
<organism evidence="2 3">
    <name type="scientific">Achlya hypogyna</name>
    <name type="common">Oomycete</name>
    <name type="synonym">Protoachlya hypogyna</name>
    <dbReference type="NCBI Taxonomy" id="1202772"/>
    <lineage>
        <taxon>Eukaryota</taxon>
        <taxon>Sar</taxon>
        <taxon>Stramenopiles</taxon>
        <taxon>Oomycota</taxon>
        <taxon>Saprolegniomycetes</taxon>
        <taxon>Saprolegniales</taxon>
        <taxon>Achlyaceae</taxon>
        <taxon>Achlya</taxon>
    </lineage>
</organism>
<dbReference type="SUPFAM" id="SSF55781">
    <property type="entry name" value="GAF domain-like"/>
    <property type="match status" value="1"/>
</dbReference>
<accession>A0A1V9Z6G5</accession>
<evidence type="ECO:0008006" key="4">
    <source>
        <dbReference type="Google" id="ProtNLM"/>
    </source>
</evidence>
<dbReference type="AlphaFoldDB" id="A0A1V9Z6G5"/>
<gene>
    <name evidence="2" type="ORF">ACHHYP_02437</name>
</gene>
<sequence length="725" mass="80286">MSSRDDRGHLLGWARSLWKAGKPKAPTRTDDEAFNSMAHPIRRCTAQPASSRHQVTVRTATHRRPLSDLSDDRGPANRSTWPWAFNDNVETATRLQLVERGQDALRLLQRECSQRGRVSFETRRAANDRDESMLHVHEPAQLVSTYNQRTQLYSVFASIELAAKLSEVTEMVSANNGDMLLYRVFGDELQRLELARLAYTDGDLACSVRKAWFREKGLSRSLKELFFLDHMEPISATTFGRVCKSIDSGSHPTKLNATTVLPRYTHCLFGFYIESTSTKSVRLSFFAEHCVYPQAFGASADVRGRLERIGENIVALQQTLLRKRLGQRPLHVERRPEAPLTVDDACRVCAKAFHFFRRPLLCSVCLGATCHECTSMEDVESPNGLEFRVPICCACVDAVQHDVRTTIDRPPVLADDDGDWSESSWGISVADDAPPRSSRFDLRAPAPGQGGCTQCHKTSGLQPCAVCSQHFCRTCAAPEEVTTRRGSLSTFELLVCGGCHRASRRKPETVLRDTTTFVSFEDESPLSSPMSSFVASSHQPSSIVLESDTRSTIQGSAIDALRECACLDMGATRYHDALCAQALEELECSNAYVSLIYKEAFMLKGVAGDGYVPTTIPSRCVLSVATLQSLDEPTIVPDASVDARFRDSPRVTGKEHIRFYIGMPVVTPEGILLGTVGIADTAPRLRVHPQHIQAMHRFAAAVVDLIEYRHRTSSAASKTSAESEP</sequence>
<proteinExistence type="predicted"/>
<dbReference type="InterPro" id="IPR011011">
    <property type="entry name" value="Znf_FYVE_PHD"/>
</dbReference>
<dbReference type="OrthoDB" id="303614at2759"/>
<dbReference type="InterPro" id="IPR029016">
    <property type="entry name" value="GAF-like_dom_sf"/>
</dbReference>
<name>A0A1V9Z6G5_ACHHY</name>
<dbReference type="Proteomes" id="UP000243579">
    <property type="component" value="Unassembled WGS sequence"/>
</dbReference>
<evidence type="ECO:0000313" key="2">
    <source>
        <dbReference type="EMBL" id="OQR93576.1"/>
    </source>
</evidence>
<protein>
    <recommendedName>
        <fullName evidence="4">FYVE-type domain-containing protein</fullName>
    </recommendedName>
</protein>